<keyword evidence="3" id="KW-1185">Reference proteome</keyword>
<proteinExistence type="predicted"/>
<dbReference type="Proteomes" id="UP000264541">
    <property type="component" value="Unassembled WGS sequence"/>
</dbReference>
<protein>
    <recommendedName>
        <fullName evidence="1">UVR domain-containing protein</fullName>
    </recommendedName>
</protein>
<dbReference type="InterPro" id="IPR001943">
    <property type="entry name" value="UVR_dom"/>
</dbReference>
<reference evidence="2 3" key="1">
    <citation type="submission" date="2018-08" db="EMBL/GenBank/DDBJ databases">
        <title>Bacillus chawlae sp. nov., Bacillus glennii sp. nov., and Bacillus saganii sp. nov. Isolated from the Vehicle Assembly Building at Kennedy Space Center where the Viking Spacecraft were Assembled.</title>
        <authorList>
            <person name="Seuylemezian A."/>
            <person name="Vaishampayan P."/>
        </authorList>
    </citation>
    <scope>NUCLEOTIDE SEQUENCE [LARGE SCALE GENOMIC DNA]</scope>
    <source>
        <strain evidence="2 3">V47-23a</strain>
    </source>
</reference>
<dbReference type="SUPFAM" id="SSF46600">
    <property type="entry name" value="C-terminal UvrC-binding domain of UvrB"/>
    <property type="match status" value="1"/>
</dbReference>
<dbReference type="InterPro" id="IPR025542">
    <property type="entry name" value="YacH"/>
</dbReference>
<dbReference type="PANTHER" id="PTHR38430:SF1">
    <property type="entry name" value="PROTEIN-ARGININE KINASE ACTIVATOR PROTEIN"/>
    <property type="match status" value="1"/>
</dbReference>
<evidence type="ECO:0000313" key="2">
    <source>
        <dbReference type="EMBL" id="RFU68661.1"/>
    </source>
</evidence>
<dbReference type="GO" id="GO:0046870">
    <property type="term" value="F:cadmium ion binding"/>
    <property type="evidence" value="ECO:0007669"/>
    <property type="project" value="TreeGrafter"/>
</dbReference>
<evidence type="ECO:0000313" key="3">
    <source>
        <dbReference type="Proteomes" id="UP000264541"/>
    </source>
</evidence>
<dbReference type="EMBL" id="QVTE01000032">
    <property type="protein sequence ID" value="RFU68661.1"/>
    <property type="molecule type" value="Genomic_DNA"/>
</dbReference>
<name>A0A372LMT1_9BACI</name>
<accession>A0A372LMT1</accession>
<dbReference type="GO" id="GO:0050897">
    <property type="term" value="F:cobalt ion binding"/>
    <property type="evidence" value="ECO:0007669"/>
    <property type="project" value="TreeGrafter"/>
</dbReference>
<comment type="caution">
    <text evidence="2">The sequence shown here is derived from an EMBL/GenBank/DDBJ whole genome shotgun (WGS) entry which is preliminary data.</text>
</comment>
<dbReference type="AlphaFoldDB" id="A0A372LMT1"/>
<sequence>MICQECNKRPATLHFTKIVNGEKTEVHICEKCAQEKGEMFMFNGGGSFSINNLLAGLLNMEPVFQHTNPSTIAKSQEAQCPGCNMTFSEFTQAGKFGCAQCYETFKDNLNPVLKRLHSGNTAHIGKIPERLGGGIHLRKKMDDLKQLLKDAIDQEEFEKAAELRDELRSLEKSIKEGHEGGNHS</sequence>
<dbReference type="GO" id="GO:1990170">
    <property type="term" value="P:stress response to cadmium ion"/>
    <property type="evidence" value="ECO:0007669"/>
    <property type="project" value="TreeGrafter"/>
</dbReference>
<dbReference type="Pfam" id="PF02151">
    <property type="entry name" value="UVR"/>
    <property type="match status" value="1"/>
</dbReference>
<dbReference type="PANTHER" id="PTHR38430">
    <property type="entry name" value="PROTEIN-ARGININE KINASE ACTIVATOR PROTEIN"/>
    <property type="match status" value="1"/>
</dbReference>
<organism evidence="2 3">
    <name type="scientific">Peribacillus saganii</name>
    <dbReference type="NCBI Taxonomy" id="2303992"/>
    <lineage>
        <taxon>Bacteria</taxon>
        <taxon>Bacillati</taxon>
        <taxon>Bacillota</taxon>
        <taxon>Bacilli</taxon>
        <taxon>Bacillales</taxon>
        <taxon>Bacillaceae</taxon>
        <taxon>Peribacillus</taxon>
    </lineage>
</organism>
<dbReference type="GO" id="GO:1990169">
    <property type="term" value="P:stress response to copper ion"/>
    <property type="evidence" value="ECO:0007669"/>
    <property type="project" value="TreeGrafter"/>
</dbReference>
<dbReference type="OrthoDB" id="9788704at2"/>
<dbReference type="PROSITE" id="PS50151">
    <property type="entry name" value="UVR"/>
    <property type="match status" value="1"/>
</dbReference>
<dbReference type="Gene3D" id="4.10.860.10">
    <property type="entry name" value="UVR domain"/>
    <property type="match status" value="1"/>
</dbReference>
<evidence type="ECO:0000259" key="1">
    <source>
        <dbReference type="PROSITE" id="PS50151"/>
    </source>
</evidence>
<feature type="domain" description="UVR" evidence="1">
    <location>
        <begin position="138"/>
        <end position="173"/>
    </location>
</feature>
<dbReference type="PIRSF" id="PIRSF015034">
    <property type="entry name" value="YacH"/>
    <property type="match status" value="1"/>
</dbReference>
<gene>
    <name evidence="2" type="ORF">D0469_11915</name>
</gene>
<dbReference type="GO" id="GO:0008270">
    <property type="term" value="F:zinc ion binding"/>
    <property type="evidence" value="ECO:0007669"/>
    <property type="project" value="TreeGrafter"/>
</dbReference>
<dbReference type="GO" id="GO:0005507">
    <property type="term" value="F:copper ion binding"/>
    <property type="evidence" value="ECO:0007669"/>
    <property type="project" value="TreeGrafter"/>
</dbReference>
<dbReference type="InterPro" id="IPR036876">
    <property type="entry name" value="UVR_dom_sf"/>
</dbReference>